<evidence type="ECO:0000313" key="2">
    <source>
        <dbReference type="Proteomes" id="UP000324800"/>
    </source>
</evidence>
<comment type="caution">
    <text evidence="1">The sequence shown here is derived from an EMBL/GenBank/DDBJ whole genome shotgun (WGS) entry which is preliminary data.</text>
</comment>
<reference evidence="1 2" key="1">
    <citation type="submission" date="2019-03" db="EMBL/GenBank/DDBJ databases">
        <title>Single cell metagenomics reveals metabolic interactions within the superorganism composed of flagellate Streblomastix strix and complex community of Bacteroidetes bacteria on its surface.</title>
        <authorList>
            <person name="Treitli S.C."/>
            <person name="Kolisko M."/>
            <person name="Husnik F."/>
            <person name="Keeling P."/>
            <person name="Hampl V."/>
        </authorList>
    </citation>
    <scope>NUCLEOTIDE SEQUENCE [LARGE SCALE GENOMIC DNA]</scope>
    <source>
        <strain evidence="1">ST1C</strain>
    </source>
</reference>
<dbReference type="EMBL" id="SNRW01002172">
    <property type="protein sequence ID" value="KAA6393659.1"/>
    <property type="molecule type" value="Genomic_DNA"/>
</dbReference>
<organism evidence="1 2">
    <name type="scientific">Streblomastix strix</name>
    <dbReference type="NCBI Taxonomy" id="222440"/>
    <lineage>
        <taxon>Eukaryota</taxon>
        <taxon>Metamonada</taxon>
        <taxon>Preaxostyla</taxon>
        <taxon>Oxymonadida</taxon>
        <taxon>Streblomastigidae</taxon>
        <taxon>Streblomastix</taxon>
    </lineage>
</organism>
<proteinExistence type="predicted"/>
<dbReference type="AlphaFoldDB" id="A0A5J4WH89"/>
<gene>
    <name evidence="1" type="ORF">EZS28_010813</name>
</gene>
<dbReference type="Proteomes" id="UP000324800">
    <property type="component" value="Unassembled WGS sequence"/>
</dbReference>
<name>A0A5J4WH89_9EUKA</name>
<evidence type="ECO:0000313" key="1">
    <source>
        <dbReference type="EMBL" id="KAA6393659.1"/>
    </source>
</evidence>
<sequence>MGQQKSTKVNRKNLALCDRFLLIERIAKHGKSNKTQRAERNLFVVKQKKIKNASNLELNQIAKCSKQFIDKKRTGQQYVIKQVKQIRKLFIEQDNKIVEWIRNRYNKKKIQTIPKQICDEIFRWWKIAVSGNFHKYLVGRYIDKLVSKIATARKVQRLLVRVEDIQKHLTNLKITVNGKRTYVLINGDVIGIQAFSAAHKMRTEYQMRILIAKNGYSG</sequence>
<protein>
    <submittedName>
        <fullName evidence="1">Uncharacterized protein</fullName>
    </submittedName>
</protein>
<accession>A0A5J4WH89</accession>